<gene>
    <name evidence="3" type="ORF">Q9L58_003596</name>
</gene>
<protein>
    <recommendedName>
        <fullName evidence="2">CCD97-like C-terminal domain-containing protein</fullName>
    </recommendedName>
</protein>
<dbReference type="PANTHER" id="PTHR31840">
    <property type="entry name" value="COILED-COIL DOMAIN-CONTAINING PROTEIN 97"/>
    <property type="match status" value="1"/>
</dbReference>
<dbReference type="Proteomes" id="UP001447188">
    <property type="component" value="Unassembled WGS sequence"/>
</dbReference>
<feature type="domain" description="CCD97-like C-terminal" evidence="2">
    <location>
        <begin position="123"/>
        <end position="189"/>
    </location>
</feature>
<feature type="region of interest" description="Disordered" evidence="1">
    <location>
        <begin position="117"/>
        <end position="138"/>
    </location>
</feature>
<comment type="caution">
    <text evidence="3">The sequence shown here is derived from an EMBL/GenBank/DDBJ whole genome shotgun (WGS) entry which is preliminary data.</text>
</comment>
<dbReference type="PANTHER" id="PTHR31840:SF1">
    <property type="entry name" value="COILED-COIL DOMAIN-CONTAINING PROTEIN 97"/>
    <property type="match status" value="1"/>
</dbReference>
<name>A0ABR3GN86_9PEZI</name>
<dbReference type="Pfam" id="PF09747">
    <property type="entry name" value="CCD97-like_C"/>
    <property type="match status" value="2"/>
</dbReference>
<dbReference type="EMBL" id="JBBBZM010000035">
    <property type="protein sequence ID" value="KAL0637393.1"/>
    <property type="molecule type" value="Genomic_DNA"/>
</dbReference>
<feature type="domain" description="CCD97-like C-terminal" evidence="2">
    <location>
        <begin position="55"/>
        <end position="112"/>
    </location>
</feature>
<evidence type="ECO:0000256" key="1">
    <source>
        <dbReference type="SAM" id="MobiDB-lite"/>
    </source>
</evidence>
<reference evidence="3 4" key="1">
    <citation type="submission" date="2024-02" db="EMBL/GenBank/DDBJ databases">
        <title>Discinaceae phylogenomics.</title>
        <authorList>
            <person name="Dirks A.C."/>
            <person name="James T.Y."/>
        </authorList>
    </citation>
    <scope>NUCLEOTIDE SEQUENCE [LARGE SCALE GENOMIC DNA]</scope>
    <source>
        <strain evidence="3 4">ACD0624</strain>
    </source>
</reference>
<evidence type="ECO:0000259" key="2">
    <source>
        <dbReference type="Pfam" id="PF09747"/>
    </source>
</evidence>
<accession>A0ABR3GN86</accession>
<dbReference type="InterPro" id="IPR018613">
    <property type="entry name" value="Ccdc97-like"/>
</dbReference>
<sequence>MELDPPTSSATEEVSQGPPLDAATLMSILTHPTFPKLLLNRQILTVSVNLQYIARNSPTYFSSPDLELADPLLYDRLIRQHQTPAEREAEGRRKGWSGILHADLERSEAKVDALRENPSSTLETRAENNWGETVTSKDEAEQVWRETMTLRFMEGRDDDVDYNAIDNNEEYDDHKQIERDAQDAYFDAESPAVEGVTSGDTGIQDF</sequence>
<proteinExistence type="predicted"/>
<evidence type="ECO:0000313" key="3">
    <source>
        <dbReference type="EMBL" id="KAL0637393.1"/>
    </source>
</evidence>
<evidence type="ECO:0000313" key="4">
    <source>
        <dbReference type="Proteomes" id="UP001447188"/>
    </source>
</evidence>
<keyword evidence="4" id="KW-1185">Reference proteome</keyword>
<organism evidence="3 4">
    <name type="scientific">Discina gigas</name>
    <dbReference type="NCBI Taxonomy" id="1032678"/>
    <lineage>
        <taxon>Eukaryota</taxon>
        <taxon>Fungi</taxon>
        <taxon>Dikarya</taxon>
        <taxon>Ascomycota</taxon>
        <taxon>Pezizomycotina</taxon>
        <taxon>Pezizomycetes</taxon>
        <taxon>Pezizales</taxon>
        <taxon>Discinaceae</taxon>
        <taxon>Discina</taxon>
    </lineage>
</organism>
<dbReference type="InterPro" id="IPR040233">
    <property type="entry name" value="CCD97-like_C"/>
</dbReference>